<protein>
    <submittedName>
        <fullName evidence="1">Uncharacterized protein</fullName>
    </submittedName>
</protein>
<name>A0AAV4SY86_CAEEX</name>
<accession>A0AAV4SY86</accession>
<gene>
    <name evidence="1" type="ORF">CEXT_551591</name>
</gene>
<dbReference type="AlphaFoldDB" id="A0AAV4SY86"/>
<organism evidence="1 2">
    <name type="scientific">Caerostris extrusa</name>
    <name type="common">Bark spider</name>
    <name type="synonym">Caerostris bankana</name>
    <dbReference type="NCBI Taxonomy" id="172846"/>
    <lineage>
        <taxon>Eukaryota</taxon>
        <taxon>Metazoa</taxon>
        <taxon>Ecdysozoa</taxon>
        <taxon>Arthropoda</taxon>
        <taxon>Chelicerata</taxon>
        <taxon>Arachnida</taxon>
        <taxon>Araneae</taxon>
        <taxon>Araneomorphae</taxon>
        <taxon>Entelegynae</taxon>
        <taxon>Araneoidea</taxon>
        <taxon>Araneidae</taxon>
        <taxon>Caerostris</taxon>
    </lineage>
</organism>
<evidence type="ECO:0000313" key="2">
    <source>
        <dbReference type="Proteomes" id="UP001054945"/>
    </source>
</evidence>
<keyword evidence="2" id="KW-1185">Reference proteome</keyword>
<evidence type="ECO:0000313" key="1">
    <source>
        <dbReference type="EMBL" id="GIY37467.1"/>
    </source>
</evidence>
<dbReference type="EMBL" id="BPLR01010173">
    <property type="protein sequence ID" value="GIY37467.1"/>
    <property type="molecule type" value="Genomic_DNA"/>
</dbReference>
<dbReference type="Proteomes" id="UP001054945">
    <property type="component" value="Unassembled WGS sequence"/>
</dbReference>
<proteinExistence type="predicted"/>
<sequence>MKAVFSPDHWVSESTASLLCPKCNVRGSLFDRPWEPSQKKNYSLWCKSRRSLKRCLCRTEGGIHYPNSQPKERSDSTLCLKSSPISPAFSSNSLTKWKRDAVSSRPDVGVHRIAEGFFYGPIKAPCGAVNLIDGDAPAFITRCCGMKDLRESLSRE</sequence>
<comment type="caution">
    <text evidence="1">The sequence shown here is derived from an EMBL/GenBank/DDBJ whole genome shotgun (WGS) entry which is preliminary data.</text>
</comment>
<reference evidence="1 2" key="1">
    <citation type="submission" date="2021-06" db="EMBL/GenBank/DDBJ databases">
        <title>Caerostris extrusa draft genome.</title>
        <authorList>
            <person name="Kono N."/>
            <person name="Arakawa K."/>
        </authorList>
    </citation>
    <scope>NUCLEOTIDE SEQUENCE [LARGE SCALE GENOMIC DNA]</scope>
</reference>